<dbReference type="Pfam" id="PF24389">
    <property type="entry name" value="ORC-CDC6-like"/>
    <property type="match status" value="1"/>
</dbReference>
<dbReference type="RefSeq" id="WP_140973502.1">
    <property type="nucleotide sequence ID" value="NZ_CP151696.1"/>
</dbReference>
<sequence length="372" mass="42905">MGWRKRSTLRENEILNSPADYFKIDMRTVFQENSFSVFAKQVVESRLPELKKIGGIEKLLPSLVEEEEANILIGAEQEAQIRKNLASSLPKKYLKLLDQKSIGHIQFIDYMSRSREEPFIENLINWLENEGEWKDKFNNYFHAYLFSIRKGKSGIRKYYTGWDTFILLANNNIRYLIELVNKSIQIYLDNQSIAQIQYIDFDSQTKATQIIAKKNFTELEGISINGATLTKLLLGLGRLFEVLASNSEGHAPEVNQFYLNKTSEENQNVEAILTHAVMHLALIRIPGTKIGDITSTRDFDYMIHPIFAPFFVFSHRKKRKLALEATDIITLIDDPKKALKHLIQKNKRPAEVLQSSLPDQLDLFGEYLNVSN</sequence>
<accession>A0A8B5UBX3</accession>
<evidence type="ECO:0000313" key="1">
    <source>
        <dbReference type="EMBL" id="TPU59808.1"/>
    </source>
</evidence>
<organism evidence="1 2">
    <name type="scientific">Acinetobacter baumannii</name>
    <dbReference type="NCBI Taxonomy" id="470"/>
    <lineage>
        <taxon>Bacteria</taxon>
        <taxon>Pseudomonadati</taxon>
        <taxon>Pseudomonadota</taxon>
        <taxon>Gammaproteobacteria</taxon>
        <taxon>Moraxellales</taxon>
        <taxon>Moraxellaceae</taxon>
        <taxon>Acinetobacter</taxon>
        <taxon>Acinetobacter calcoaceticus/baumannii complex</taxon>
    </lineage>
</organism>
<dbReference type="AlphaFoldDB" id="A0A8B5UBX3"/>
<name>A0A8B5UBX3_ACIBA</name>
<comment type="caution">
    <text evidence="1">The sequence shown here is derived from an EMBL/GenBank/DDBJ whole genome shotgun (WGS) entry which is preliminary data.</text>
</comment>
<dbReference type="EMBL" id="VHGY01000090">
    <property type="protein sequence ID" value="TPU59808.1"/>
    <property type="molecule type" value="Genomic_DNA"/>
</dbReference>
<proteinExistence type="predicted"/>
<protein>
    <submittedName>
        <fullName evidence="1">Uncharacterized protein</fullName>
    </submittedName>
</protein>
<dbReference type="InterPro" id="IPR056955">
    <property type="entry name" value="ORC-CDC6-like"/>
</dbReference>
<evidence type="ECO:0000313" key="2">
    <source>
        <dbReference type="Proteomes" id="UP000315888"/>
    </source>
</evidence>
<gene>
    <name evidence="1" type="ORF">FJU42_19990</name>
</gene>
<dbReference type="Proteomes" id="UP000315888">
    <property type="component" value="Unassembled WGS sequence"/>
</dbReference>
<reference evidence="1 2" key="1">
    <citation type="submission" date="2019-06" db="EMBL/GenBank/DDBJ databases">
        <title>A Diverse Panel of Clinical Acinetobacter baumannii for Research Use.</title>
        <authorList>
            <person name="Mcgann P."/>
            <person name="Snesrud E."/>
            <person name="Galac M.R."/>
        </authorList>
    </citation>
    <scope>NUCLEOTIDE SEQUENCE [LARGE SCALE GENOMIC DNA]</scope>
    <source>
        <strain evidence="1 2">MRSN14237</strain>
    </source>
</reference>